<evidence type="ECO:0008006" key="3">
    <source>
        <dbReference type="Google" id="ProtNLM"/>
    </source>
</evidence>
<gene>
    <name evidence="1" type="ORF">KOF26_07150</name>
</gene>
<evidence type="ECO:0000313" key="1">
    <source>
        <dbReference type="EMBL" id="MBU3077643.1"/>
    </source>
</evidence>
<reference evidence="1 2" key="1">
    <citation type="submission" date="2021-06" db="EMBL/GenBank/DDBJ databases">
        <title>Sphingomonas sp. XMGL2, whole genome shotgun sequencing project.</title>
        <authorList>
            <person name="Zhao G."/>
            <person name="Shen L."/>
        </authorList>
    </citation>
    <scope>NUCLEOTIDE SEQUENCE [LARGE SCALE GENOMIC DNA]</scope>
    <source>
        <strain evidence="1 2">XMGL2</strain>
    </source>
</reference>
<comment type="caution">
    <text evidence="1">The sequence shown here is derived from an EMBL/GenBank/DDBJ whole genome shotgun (WGS) entry which is preliminary data.</text>
</comment>
<protein>
    <recommendedName>
        <fullName evidence="3">STAS/SEC14 domain-containing protein</fullName>
    </recommendedName>
</protein>
<organism evidence="1 2">
    <name type="scientific">Sphingomonas quercus</name>
    <dbReference type="NCBI Taxonomy" id="2842451"/>
    <lineage>
        <taxon>Bacteria</taxon>
        <taxon>Pseudomonadati</taxon>
        <taxon>Pseudomonadota</taxon>
        <taxon>Alphaproteobacteria</taxon>
        <taxon>Sphingomonadales</taxon>
        <taxon>Sphingomonadaceae</taxon>
        <taxon>Sphingomonas</taxon>
    </lineage>
</organism>
<evidence type="ECO:0000313" key="2">
    <source>
        <dbReference type="Proteomes" id="UP000776276"/>
    </source>
</evidence>
<keyword evidence="2" id="KW-1185">Reference proteome</keyword>
<dbReference type="Proteomes" id="UP000776276">
    <property type="component" value="Unassembled WGS sequence"/>
</dbReference>
<name>A0ABS6BH57_9SPHN</name>
<dbReference type="EMBL" id="JAHKRT010000003">
    <property type="protein sequence ID" value="MBU3077643.1"/>
    <property type="molecule type" value="Genomic_DNA"/>
</dbReference>
<sequence>MSKEDNVRFRHAEREASFTIDADQARRWVQISIVGTWTISIAEQHRAALLKVATSLDAEAARSFWLVDLRERLAHPKEVADYIGGSIAKVTSDSRHVVALVLGTAIAGLQAKRLSAGEVIRAFPSYAEAERWLEEQQASA</sequence>
<proteinExistence type="predicted"/>
<accession>A0ABS6BH57</accession>